<sequence length="127" mass="14430">MRHRSTINSSTKPILAVSMESRSQSNESCSVSDYQHNLALLEQDWSNSQQQMGTPSSVTSSLFDICHCCGRQDCESLEYFNRTMKKLESDTRLAAEIGQGLLHKHETFVSESNQQRIQLEILRNTGF</sequence>
<evidence type="ECO:0000313" key="2">
    <source>
        <dbReference type="Proteomes" id="UP000613177"/>
    </source>
</evidence>
<dbReference type="Proteomes" id="UP000613177">
    <property type="component" value="Unassembled WGS sequence"/>
</dbReference>
<dbReference type="AlphaFoldDB" id="A0A8H7SJA1"/>
<proteinExistence type="predicted"/>
<reference evidence="1" key="1">
    <citation type="submission" date="2021-01" db="EMBL/GenBank/DDBJ databases">
        <title>Metabolic potential, ecology and presence of endohyphal bacteria is reflected in genomic diversity of Mucoromycotina.</title>
        <authorList>
            <person name="Muszewska A."/>
            <person name="Okrasinska A."/>
            <person name="Steczkiewicz K."/>
            <person name="Drgas O."/>
            <person name="Orlowska M."/>
            <person name="Perlinska-Lenart U."/>
            <person name="Aleksandrzak-Piekarczyk T."/>
            <person name="Szatraj K."/>
            <person name="Zielenkiewicz U."/>
            <person name="Pilsyk S."/>
            <person name="Malc E."/>
            <person name="Mieczkowski P."/>
            <person name="Kruszewska J.S."/>
            <person name="Biernat P."/>
            <person name="Pawlowska J."/>
        </authorList>
    </citation>
    <scope>NUCLEOTIDE SEQUENCE</scope>
    <source>
        <strain evidence="1">WA0000018081</strain>
    </source>
</reference>
<keyword evidence="2" id="KW-1185">Reference proteome</keyword>
<feature type="non-terminal residue" evidence="1">
    <location>
        <position position="1"/>
    </location>
</feature>
<comment type="caution">
    <text evidence="1">The sequence shown here is derived from an EMBL/GenBank/DDBJ whole genome shotgun (WGS) entry which is preliminary data.</text>
</comment>
<dbReference type="EMBL" id="JAEPRE010000300">
    <property type="protein sequence ID" value="KAG2229182.1"/>
    <property type="molecule type" value="Genomic_DNA"/>
</dbReference>
<evidence type="ECO:0000313" key="1">
    <source>
        <dbReference type="EMBL" id="KAG2229182.1"/>
    </source>
</evidence>
<protein>
    <submittedName>
        <fullName evidence="1">Uncharacterized protein</fullName>
    </submittedName>
</protein>
<accession>A0A8H7SJA1</accession>
<name>A0A8H7SJA1_9FUNG</name>
<organism evidence="1 2">
    <name type="scientific">Thamnidium elegans</name>
    <dbReference type="NCBI Taxonomy" id="101142"/>
    <lineage>
        <taxon>Eukaryota</taxon>
        <taxon>Fungi</taxon>
        <taxon>Fungi incertae sedis</taxon>
        <taxon>Mucoromycota</taxon>
        <taxon>Mucoromycotina</taxon>
        <taxon>Mucoromycetes</taxon>
        <taxon>Mucorales</taxon>
        <taxon>Mucorineae</taxon>
        <taxon>Mucoraceae</taxon>
        <taxon>Thamnidium</taxon>
    </lineage>
</organism>
<gene>
    <name evidence="1" type="ORF">INT48_001752</name>
</gene>